<keyword evidence="3" id="KW-1185">Reference proteome</keyword>
<evidence type="ECO:0000313" key="1">
    <source>
        <dbReference type="EMBL" id="ESO05148.1"/>
    </source>
</evidence>
<dbReference type="AlphaFoldDB" id="T1FKR7"/>
<sequence>MIGTKLRACYSTVNGLMAWRVIVGRLLSCSEYFDGIEDDRYKSKIKYDDLQLWSDGLEYHRQKINTSVFLSECCPAVNSLTSMSFDSQWSDGLVGDRRKIVKTNVFSLESMMSYVYGLMDWSNEKLFSEHELHLRSDGLE</sequence>
<dbReference type="CTD" id="20209416"/>
<reference evidence="1 3" key="2">
    <citation type="journal article" date="2013" name="Nature">
        <title>Insights into bilaterian evolution from three spiralian genomes.</title>
        <authorList>
            <person name="Simakov O."/>
            <person name="Marletaz F."/>
            <person name="Cho S.J."/>
            <person name="Edsinger-Gonzales E."/>
            <person name="Havlak P."/>
            <person name="Hellsten U."/>
            <person name="Kuo D.H."/>
            <person name="Larsson T."/>
            <person name="Lv J."/>
            <person name="Arendt D."/>
            <person name="Savage R."/>
            <person name="Osoegawa K."/>
            <person name="de Jong P."/>
            <person name="Grimwood J."/>
            <person name="Chapman J.A."/>
            <person name="Shapiro H."/>
            <person name="Aerts A."/>
            <person name="Otillar R.P."/>
            <person name="Terry A.Y."/>
            <person name="Boore J.L."/>
            <person name="Grigoriev I.V."/>
            <person name="Lindberg D.R."/>
            <person name="Seaver E.C."/>
            <person name="Weisblat D.A."/>
            <person name="Putnam N.H."/>
            <person name="Rokhsar D.S."/>
        </authorList>
    </citation>
    <scope>NUCLEOTIDE SEQUENCE</scope>
</reference>
<accession>T1FKR7</accession>
<name>T1FKR7_HELRO</name>
<organism evidence="2 3">
    <name type="scientific">Helobdella robusta</name>
    <name type="common">Californian leech</name>
    <dbReference type="NCBI Taxonomy" id="6412"/>
    <lineage>
        <taxon>Eukaryota</taxon>
        <taxon>Metazoa</taxon>
        <taxon>Spiralia</taxon>
        <taxon>Lophotrochozoa</taxon>
        <taxon>Annelida</taxon>
        <taxon>Clitellata</taxon>
        <taxon>Hirudinea</taxon>
        <taxon>Rhynchobdellida</taxon>
        <taxon>Glossiphoniidae</taxon>
        <taxon>Helobdella</taxon>
    </lineage>
</organism>
<dbReference type="GeneID" id="20209416"/>
<dbReference type="RefSeq" id="XP_009016754.1">
    <property type="nucleotide sequence ID" value="XM_009018506.1"/>
</dbReference>
<dbReference type="Proteomes" id="UP000015101">
    <property type="component" value="Unassembled WGS sequence"/>
</dbReference>
<reference evidence="3" key="1">
    <citation type="submission" date="2012-12" db="EMBL/GenBank/DDBJ databases">
        <authorList>
            <person name="Hellsten U."/>
            <person name="Grimwood J."/>
            <person name="Chapman J.A."/>
            <person name="Shapiro H."/>
            <person name="Aerts A."/>
            <person name="Otillar R.P."/>
            <person name="Terry A.Y."/>
            <person name="Boore J.L."/>
            <person name="Simakov O."/>
            <person name="Marletaz F."/>
            <person name="Cho S.-J."/>
            <person name="Edsinger-Gonzales E."/>
            <person name="Havlak P."/>
            <person name="Kuo D.-H."/>
            <person name="Larsson T."/>
            <person name="Lv J."/>
            <person name="Arendt D."/>
            <person name="Savage R."/>
            <person name="Osoegawa K."/>
            <person name="de Jong P."/>
            <person name="Lindberg D.R."/>
            <person name="Seaver E.C."/>
            <person name="Weisblat D.A."/>
            <person name="Putnam N.H."/>
            <person name="Grigoriev I.V."/>
            <person name="Rokhsar D.S."/>
        </authorList>
    </citation>
    <scope>NUCLEOTIDE SEQUENCE</scope>
</reference>
<dbReference type="EMBL" id="KB096377">
    <property type="protein sequence ID" value="ESO05148.1"/>
    <property type="molecule type" value="Genomic_DNA"/>
</dbReference>
<reference evidence="2" key="3">
    <citation type="submission" date="2015-06" db="UniProtKB">
        <authorList>
            <consortium name="EnsemblMetazoa"/>
        </authorList>
    </citation>
    <scope>IDENTIFICATION</scope>
</reference>
<dbReference type="KEGG" id="hro:HELRODRAFT_184207"/>
<evidence type="ECO:0000313" key="3">
    <source>
        <dbReference type="Proteomes" id="UP000015101"/>
    </source>
</evidence>
<evidence type="ECO:0000313" key="2">
    <source>
        <dbReference type="EnsemblMetazoa" id="HelroP184207"/>
    </source>
</evidence>
<proteinExistence type="predicted"/>
<protein>
    <submittedName>
        <fullName evidence="1 2">Uncharacterized protein</fullName>
    </submittedName>
</protein>
<dbReference type="InParanoid" id="T1FKR7"/>
<dbReference type="EnsemblMetazoa" id="HelroT184207">
    <property type="protein sequence ID" value="HelroP184207"/>
    <property type="gene ID" value="HelroG184207"/>
</dbReference>
<dbReference type="EMBL" id="AMQM01009407">
    <property type="status" value="NOT_ANNOTATED_CDS"/>
    <property type="molecule type" value="Genomic_DNA"/>
</dbReference>
<gene>
    <name evidence="2" type="primary">20209416</name>
    <name evidence="1" type="ORF">HELRODRAFT_184207</name>
</gene>
<dbReference type="HOGENOM" id="CLU_1837252_0_0_1"/>